<feature type="domain" description="SHSP" evidence="5">
    <location>
        <begin position="379"/>
        <end position="503"/>
    </location>
</feature>
<feature type="compositionally biased region" description="Basic and acidic residues" evidence="4">
    <location>
        <begin position="75"/>
        <end position="92"/>
    </location>
</feature>
<dbReference type="Proteomes" id="UP001203852">
    <property type="component" value="Unassembled WGS sequence"/>
</dbReference>
<protein>
    <recommendedName>
        <fullName evidence="5">SHSP domain-containing protein</fullName>
    </recommendedName>
</protein>
<dbReference type="EMBL" id="MU404363">
    <property type="protein sequence ID" value="KAI1608525.1"/>
    <property type="molecule type" value="Genomic_DNA"/>
</dbReference>
<feature type="compositionally biased region" description="Basic residues" evidence="4">
    <location>
        <begin position="93"/>
        <end position="117"/>
    </location>
</feature>
<evidence type="ECO:0000313" key="6">
    <source>
        <dbReference type="EMBL" id="KAI1608525.1"/>
    </source>
</evidence>
<dbReference type="Pfam" id="PF00011">
    <property type="entry name" value="HSP20"/>
    <property type="match status" value="1"/>
</dbReference>
<sequence>MPPIYYLNPPPNPFWDFVANMEDHPFFAQHGHQGPPPPPPTQGATAGVANEKGNVEDPPEVDPSTIRSMPFRGRGRFEHAFDGDNDRDGEHPHPRHKEGRGRHGKHHGRHGKHRHRSSSPSSSSSSSSSESDRDKKWYRRGGRGKHGRDEHSGPGPWWRAGPPSGPPPFAFGHRGGPFGHHGPFGPGPEGTEGAEGHPHGPPPFGGPRGGPGGHKGHGHGHGHSRGPPPFGGPHAGPEGTEHHGHGHLRGPPPFGGPHGGPEGPEGHPRGPPPLDGPHPGPEGHDAHARGHGPHAFGGPRGGRGGGCGRGRHGGRGGPHARGGPPHGSPFGRRGPGGFPRGPGGFDVGSFLNNLGERIGIDLSSAAEGFGFDAGKAARSNDVDFEPRTDIFDTESHYTIHLSLPGAKKSDVGVDYDGEKSVLRVAGVVHRPGIDEDMMTSLVIDGRKRETGVFEKNIRLGTQNDPASIDVQGITAKMIDGVLVVRVPKTEKTFERKSVNVSSSPEIISDETEDAYEQGNEKDLLFDAEDQAGDEEMHEHEHPASPTNQPYPSKASMSNASTGSGKGKAKEREAERERSNTVDFEHPNATTETLPRYEVQEQQPPAHDAEMSDWEKEGSGEEGEYVKINVD</sequence>
<feature type="region of interest" description="Disordered" evidence="4">
    <location>
        <begin position="26"/>
        <end position="344"/>
    </location>
</feature>
<dbReference type="InterPro" id="IPR031107">
    <property type="entry name" value="Small_HSP"/>
</dbReference>
<dbReference type="PANTHER" id="PTHR11527">
    <property type="entry name" value="HEAT-SHOCK PROTEIN 20 FAMILY MEMBER"/>
    <property type="match status" value="1"/>
</dbReference>
<feature type="compositionally biased region" description="Pro residues" evidence="4">
    <location>
        <begin position="269"/>
        <end position="280"/>
    </location>
</feature>
<dbReference type="AlphaFoldDB" id="A0AAN6DPU4"/>
<dbReference type="InterPro" id="IPR008978">
    <property type="entry name" value="HSP20-like_chaperone"/>
</dbReference>
<evidence type="ECO:0000313" key="7">
    <source>
        <dbReference type="Proteomes" id="UP001203852"/>
    </source>
</evidence>
<feature type="region of interest" description="Disordered" evidence="4">
    <location>
        <begin position="494"/>
        <end position="516"/>
    </location>
</feature>
<keyword evidence="1" id="KW-0346">Stress response</keyword>
<feature type="compositionally biased region" description="Basic residues" evidence="4">
    <location>
        <begin position="214"/>
        <end position="224"/>
    </location>
</feature>
<evidence type="ECO:0000256" key="3">
    <source>
        <dbReference type="RuleBase" id="RU003616"/>
    </source>
</evidence>
<evidence type="ECO:0000256" key="1">
    <source>
        <dbReference type="ARBA" id="ARBA00023016"/>
    </source>
</evidence>
<organism evidence="6 7">
    <name type="scientific">Exophiala viscosa</name>
    <dbReference type="NCBI Taxonomy" id="2486360"/>
    <lineage>
        <taxon>Eukaryota</taxon>
        <taxon>Fungi</taxon>
        <taxon>Dikarya</taxon>
        <taxon>Ascomycota</taxon>
        <taxon>Pezizomycotina</taxon>
        <taxon>Eurotiomycetes</taxon>
        <taxon>Chaetothyriomycetidae</taxon>
        <taxon>Chaetothyriales</taxon>
        <taxon>Herpotrichiellaceae</taxon>
        <taxon>Exophiala</taxon>
    </lineage>
</organism>
<feature type="compositionally biased region" description="Polar residues" evidence="4">
    <location>
        <begin position="544"/>
        <end position="561"/>
    </location>
</feature>
<dbReference type="Gene3D" id="2.60.40.790">
    <property type="match status" value="1"/>
</dbReference>
<feature type="region of interest" description="Disordered" evidence="4">
    <location>
        <begin position="532"/>
        <end position="630"/>
    </location>
</feature>
<feature type="compositionally biased region" description="Low complexity" evidence="4">
    <location>
        <begin position="118"/>
        <end position="129"/>
    </location>
</feature>
<proteinExistence type="inferred from homology"/>
<feature type="compositionally biased region" description="Low complexity" evidence="4">
    <location>
        <begin position="153"/>
        <end position="162"/>
    </location>
</feature>
<dbReference type="SUPFAM" id="SSF49764">
    <property type="entry name" value="HSP20-like chaperones"/>
    <property type="match status" value="1"/>
</dbReference>
<evidence type="ECO:0000256" key="4">
    <source>
        <dbReference type="SAM" id="MobiDB-lite"/>
    </source>
</evidence>
<reference evidence="6" key="1">
    <citation type="journal article" date="2022" name="bioRxiv">
        <title>Deciphering the potential niche of two novel black yeast fungi from a biological soil crust based on their genomes, phenotypes, and melanin regulation.</title>
        <authorList>
            <consortium name="DOE Joint Genome Institute"/>
            <person name="Carr E.C."/>
            <person name="Barton Q."/>
            <person name="Grambo S."/>
            <person name="Sullivan M."/>
            <person name="Renfro C.M."/>
            <person name="Kuo A."/>
            <person name="Pangilinan J."/>
            <person name="Lipzen A."/>
            <person name="Keymanesh K."/>
            <person name="Savage E."/>
            <person name="Barry K."/>
            <person name="Grigoriev I.V."/>
            <person name="Riekhof W.R."/>
            <person name="Harris S.S."/>
        </authorList>
    </citation>
    <scope>NUCLEOTIDE SEQUENCE</scope>
    <source>
        <strain evidence="6">JF 03-4F</strain>
    </source>
</reference>
<dbReference type="InterPro" id="IPR002068">
    <property type="entry name" value="A-crystallin/Hsp20_dom"/>
</dbReference>
<dbReference type="PROSITE" id="PS01031">
    <property type="entry name" value="SHSP"/>
    <property type="match status" value="1"/>
</dbReference>
<feature type="compositionally biased region" description="Gly residues" evidence="4">
    <location>
        <begin position="298"/>
        <end position="308"/>
    </location>
</feature>
<feature type="compositionally biased region" description="Basic and acidic residues" evidence="4">
    <location>
        <begin position="567"/>
        <end position="585"/>
    </location>
</feature>
<evidence type="ECO:0000256" key="2">
    <source>
        <dbReference type="PROSITE-ProRule" id="PRU00285"/>
    </source>
</evidence>
<comment type="caution">
    <text evidence="6">The sequence shown here is derived from an EMBL/GenBank/DDBJ whole genome shotgun (WGS) entry which is preliminary data.</text>
</comment>
<feature type="compositionally biased region" description="Gly residues" evidence="4">
    <location>
        <begin position="173"/>
        <end position="190"/>
    </location>
</feature>
<feature type="compositionally biased region" description="Gly residues" evidence="4">
    <location>
        <begin position="333"/>
        <end position="344"/>
    </location>
</feature>
<comment type="similarity">
    <text evidence="2 3">Belongs to the small heat shock protein (HSP20) family.</text>
</comment>
<evidence type="ECO:0000259" key="5">
    <source>
        <dbReference type="PROSITE" id="PS01031"/>
    </source>
</evidence>
<accession>A0AAN6DPU4</accession>
<name>A0AAN6DPU4_9EURO</name>
<feature type="compositionally biased region" description="Basic residues" evidence="4">
    <location>
        <begin position="136"/>
        <end position="146"/>
    </location>
</feature>
<gene>
    <name evidence="6" type="ORF">EDD36DRAFT_101965</name>
</gene>
<feature type="compositionally biased region" description="Basic and acidic residues" evidence="4">
    <location>
        <begin position="606"/>
        <end position="618"/>
    </location>
</feature>
<dbReference type="CDD" id="cd06464">
    <property type="entry name" value="ACD_sHsps-like"/>
    <property type="match status" value="1"/>
</dbReference>
<keyword evidence="7" id="KW-1185">Reference proteome</keyword>